<dbReference type="RefSeq" id="WP_209471394.1">
    <property type="nucleotide sequence ID" value="NZ_BMWJ01000026.1"/>
</dbReference>
<dbReference type="EMBL" id="JAGINS010000002">
    <property type="protein sequence ID" value="MBP2363354.1"/>
    <property type="molecule type" value="Genomic_DNA"/>
</dbReference>
<gene>
    <name evidence="2" type="ORF">JOF59_005846</name>
</gene>
<name>A0ABS4VID4_9ACTN</name>
<evidence type="ECO:0000313" key="3">
    <source>
        <dbReference type="Proteomes" id="UP001519311"/>
    </source>
</evidence>
<protein>
    <submittedName>
        <fullName evidence="2">Uncharacterized protein</fullName>
    </submittedName>
</protein>
<evidence type="ECO:0000313" key="2">
    <source>
        <dbReference type="EMBL" id="MBP2363354.1"/>
    </source>
</evidence>
<feature type="region of interest" description="Disordered" evidence="1">
    <location>
        <begin position="128"/>
        <end position="151"/>
    </location>
</feature>
<comment type="caution">
    <text evidence="2">The sequence shown here is derived from an EMBL/GenBank/DDBJ whole genome shotgun (WGS) entry which is preliminary data.</text>
</comment>
<proteinExistence type="predicted"/>
<accession>A0ABS4VID4</accession>
<sequence length="239" mass="25797">MTGLSATAAPTQFAPIDVLTAAAVAITARGYYQPLSRQDEPAVPTAMDVTAILTGRGRVQHGDGALFARTRPQVEGIPEDVRGWCLAGTGEPDSYRARLATLAGQAAVSERDIPLLASAVASWQKDQRRAAAARQQETDAERSTHVGEKGQRITAPVTVAAVIRLADSEYGHTVQRRYLIKFRDDAGRILVWKATTDNVPSNGARITVAGTVTRHDTYRGTAETYINRCRWTAIEPAQS</sequence>
<reference evidence="2 3" key="1">
    <citation type="submission" date="2021-03" db="EMBL/GenBank/DDBJ databases">
        <title>Sequencing the genomes of 1000 actinobacteria strains.</title>
        <authorList>
            <person name="Klenk H.-P."/>
        </authorList>
    </citation>
    <scope>NUCLEOTIDE SEQUENCE [LARGE SCALE GENOMIC DNA]</scope>
    <source>
        <strain evidence="2 3">DSM 40843</strain>
    </source>
</reference>
<keyword evidence="3" id="KW-1185">Reference proteome</keyword>
<organism evidence="2 3">
    <name type="scientific">Streptomyces clavifer</name>
    <dbReference type="NCBI Taxonomy" id="68188"/>
    <lineage>
        <taxon>Bacteria</taxon>
        <taxon>Bacillati</taxon>
        <taxon>Actinomycetota</taxon>
        <taxon>Actinomycetes</taxon>
        <taxon>Kitasatosporales</taxon>
        <taxon>Streptomycetaceae</taxon>
        <taxon>Streptomyces</taxon>
    </lineage>
</organism>
<feature type="compositionally biased region" description="Basic and acidic residues" evidence="1">
    <location>
        <begin position="136"/>
        <end position="151"/>
    </location>
</feature>
<dbReference type="Proteomes" id="UP001519311">
    <property type="component" value="Unassembled WGS sequence"/>
</dbReference>
<evidence type="ECO:0000256" key="1">
    <source>
        <dbReference type="SAM" id="MobiDB-lite"/>
    </source>
</evidence>